<organism evidence="2 3">
    <name type="scientific">Cryptotermes secundus</name>
    <dbReference type="NCBI Taxonomy" id="105785"/>
    <lineage>
        <taxon>Eukaryota</taxon>
        <taxon>Metazoa</taxon>
        <taxon>Ecdysozoa</taxon>
        <taxon>Arthropoda</taxon>
        <taxon>Hexapoda</taxon>
        <taxon>Insecta</taxon>
        <taxon>Pterygota</taxon>
        <taxon>Neoptera</taxon>
        <taxon>Polyneoptera</taxon>
        <taxon>Dictyoptera</taxon>
        <taxon>Blattodea</taxon>
        <taxon>Blattoidea</taxon>
        <taxon>Termitoidae</taxon>
        <taxon>Kalotermitidae</taxon>
        <taxon>Cryptotermitinae</taxon>
        <taxon>Cryptotermes</taxon>
    </lineage>
</organism>
<comment type="caution">
    <text evidence="2">The sequence shown here is derived from an EMBL/GenBank/DDBJ whole genome shotgun (WGS) entry which is preliminary data.</text>
</comment>
<keyword evidence="3" id="KW-1185">Reference proteome</keyword>
<feature type="non-terminal residue" evidence="2">
    <location>
        <position position="79"/>
    </location>
</feature>
<feature type="transmembrane region" description="Helical" evidence="1">
    <location>
        <begin position="6"/>
        <end position="29"/>
    </location>
</feature>
<dbReference type="InParanoid" id="A0A2J7QUT9"/>
<dbReference type="AlphaFoldDB" id="A0A2J7QUT9"/>
<evidence type="ECO:0000313" key="2">
    <source>
        <dbReference type="EMBL" id="PNF32352.1"/>
    </source>
</evidence>
<protein>
    <submittedName>
        <fullName evidence="2">Uncharacterized protein</fullName>
    </submittedName>
</protein>
<keyword evidence="1" id="KW-0812">Transmembrane</keyword>
<reference evidence="2 3" key="1">
    <citation type="submission" date="2017-12" db="EMBL/GenBank/DDBJ databases">
        <title>Hemimetabolous genomes reveal molecular basis of termite eusociality.</title>
        <authorList>
            <person name="Harrison M.C."/>
            <person name="Jongepier E."/>
            <person name="Robertson H.M."/>
            <person name="Arning N."/>
            <person name="Bitard-Feildel T."/>
            <person name="Chao H."/>
            <person name="Childers C.P."/>
            <person name="Dinh H."/>
            <person name="Doddapaneni H."/>
            <person name="Dugan S."/>
            <person name="Gowin J."/>
            <person name="Greiner C."/>
            <person name="Han Y."/>
            <person name="Hu H."/>
            <person name="Hughes D.S.T."/>
            <person name="Huylmans A.-K."/>
            <person name="Kemena C."/>
            <person name="Kremer L.P.M."/>
            <person name="Lee S.L."/>
            <person name="Lopez-Ezquerra A."/>
            <person name="Mallet L."/>
            <person name="Monroy-Kuhn J.M."/>
            <person name="Moser A."/>
            <person name="Murali S.C."/>
            <person name="Muzny D.M."/>
            <person name="Otani S."/>
            <person name="Piulachs M.-D."/>
            <person name="Poelchau M."/>
            <person name="Qu J."/>
            <person name="Schaub F."/>
            <person name="Wada-Katsumata A."/>
            <person name="Worley K.C."/>
            <person name="Xie Q."/>
            <person name="Ylla G."/>
            <person name="Poulsen M."/>
            <person name="Gibbs R.A."/>
            <person name="Schal C."/>
            <person name="Richards S."/>
            <person name="Belles X."/>
            <person name="Korb J."/>
            <person name="Bornberg-Bauer E."/>
        </authorList>
    </citation>
    <scope>NUCLEOTIDE SEQUENCE [LARGE SCALE GENOMIC DNA]</scope>
    <source>
        <tissue evidence="2">Whole body</tissue>
    </source>
</reference>
<dbReference type="Proteomes" id="UP000235965">
    <property type="component" value="Unassembled WGS sequence"/>
</dbReference>
<evidence type="ECO:0000256" key="1">
    <source>
        <dbReference type="SAM" id="Phobius"/>
    </source>
</evidence>
<name>A0A2J7QUT9_9NEOP</name>
<proteinExistence type="predicted"/>
<dbReference type="EMBL" id="NEVH01010480">
    <property type="protein sequence ID" value="PNF32352.1"/>
    <property type="molecule type" value="Genomic_DNA"/>
</dbReference>
<evidence type="ECO:0000313" key="3">
    <source>
        <dbReference type="Proteomes" id="UP000235965"/>
    </source>
</evidence>
<accession>A0A2J7QUT9</accession>
<keyword evidence="1" id="KW-1133">Transmembrane helix</keyword>
<gene>
    <name evidence="2" type="ORF">B7P43_G10093</name>
</gene>
<keyword evidence="1" id="KW-0472">Membrane</keyword>
<sequence length="79" mass="8300">MDVAVLAVDVVVTVVVGVGGVMAVAAFFVEVFADGADYGFAMVPSVLLVASDFYSYSLHLCPFHQVPMVVEDQTCAPSQ</sequence>